<name>A0ABZ0I3I1_9GAMM</name>
<dbReference type="PIRSF" id="PIRSF011489">
    <property type="entry name" value="DUF479"/>
    <property type="match status" value="1"/>
</dbReference>
<reference evidence="5 6" key="1">
    <citation type="submission" date="2023-10" db="EMBL/GenBank/DDBJ databases">
        <title>Two novel species belonging to the OM43/NOR5 clade.</title>
        <authorList>
            <person name="Park M."/>
        </authorList>
    </citation>
    <scope>NUCLEOTIDE SEQUENCE [LARGE SCALE GENOMIC DNA]</scope>
    <source>
        <strain evidence="5 6">IMCC43200</strain>
    </source>
</reference>
<proteinExistence type="predicted"/>
<dbReference type="PANTHER" id="PTHR38764:SF1">
    <property type="entry name" value="ACYL CARRIER PROTEIN PHOSPHODIESTERASE"/>
    <property type="match status" value="1"/>
</dbReference>
<evidence type="ECO:0000256" key="3">
    <source>
        <dbReference type="ARBA" id="ARBA00023098"/>
    </source>
</evidence>
<dbReference type="InterPro" id="IPR007431">
    <property type="entry name" value="ACP_PD"/>
</dbReference>
<dbReference type="RefSeq" id="WP_407347987.1">
    <property type="nucleotide sequence ID" value="NZ_CP136864.1"/>
</dbReference>
<dbReference type="Proteomes" id="UP001626537">
    <property type="component" value="Chromosome"/>
</dbReference>
<dbReference type="EMBL" id="CP136864">
    <property type="protein sequence ID" value="WOJ93338.1"/>
    <property type="molecule type" value="Genomic_DNA"/>
</dbReference>
<evidence type="ECO:0000256" key="2">
    <source>
        <dbReference type="ARBA" id="ARBA00022801"/>
    </source>
</evidence>
<keyword evidence="2" id="KW-0378">Hydrolase</keyword>
<organism evidence="5 6">
    <name type="scientific">Congregibacter variabilis</name>
    <dbReference type="NCBI Taxonomy" id="3081200"/>
    <lineage>
        <taxon>Bacteria</taxon>
        <taxon>Pseudomonadati</taxon>
        <taxon>Pseudomonadota</taxon>
        <taxon>Gammaproteobacteria</taxon>
        <taxon>Cellvibrionales</taxon>
        <taxon>Halieaceae</taxon>
        <taxon>Congregibacter</taxon>
    </lineage>
</organism>
<sequence>MNYLAHALLAEPYAHSLIGNIAGDLVKGPLSKHDLHPRVADGVRRHRRVDSLTDSHSAYLVLKARFPQGHRRYAGLVLDVLFDHYLVRHWQRYSDWSRDAFLDGTYRVLRDNPLLLPEALAAVSPRWVDADWLRVYETREGVAAVLERLSRRLSRPVDLVALLKVVDESDTDFEQGFLAVFGDVQRAIGLQ</sequence>
<evidence type="ECO:0000313" key="6">
    <source>
        <dbReference type="Proteomes" id="UP001626537"/>
    </source>
</evidence>
<protein>
    <submittedName>
        <fullName evidence="5">ACP phosphodiesterase</fullName>
    </submittedName>
</protein>
<accession>A0ABZ0I3I1</accession>
<keyword evidence="4" id="KW-0276">Fatty acid metabolism</keyword>
<evidence type="ECO:0000256" key="1">
    <source>
        <dbReference type="ARBA" id="ARBA00022516"/>
    </source>
</evidence>
<keyword evidence="1" id="KW-0444">Lipid biosynthesis</keyword>
<keyword evidence="3" id="KW-0443">Lipid metabolism</keyword>
<gene>
    <name evidence="5" type="ORF">R0135_16365</name>
</gene>
<evidence type="ECO:0000256" key="4">
    <source>
        <dbReference type="ARBA" id="ARBA00023160"/>
    </source>
</evidence>
<dbReference type="PANTHER" id="PTHR38764">
    <property type="entry name" value="ACYL CARRIER PROTEIN PHOSPHODIESTERASE"/>
    <property type="match status" value="1"/>
</dbReference>
<evidence type="ECO:0000313" key="5">
    <source>
        <dbReference type="EMBL" id="WOJ93338.1"/>
    </source>
</evidence>
<dbReference type="Pfam" id="PF04336">
    <property type="entry name" value="ACP_PD"/>
    <property type="match status" value="1"/>
</dbReference>
<keyword evidence="6" id="KW-1185">Reference proteome</keyword>
<keyword evidence="4" id="KW-0275">Fatty acid biosynthesis</keyword>